<proteinExistence type="predicted"/>
<dbReference type="SUPFAM" id="SSF144091">
    <property type="entry name" value="Rhomboid-like"/>
    <property type="match status" value="1"/>
</dbReference>
<dbReference type="InterPro" id="IPR035952">
    <property type="entry name" value="Rhomboid-like_sf"/>
</dbReference>
<evidence type="ECO:0000256" key="4">
    <source>
        <dbReference type="ARBA" id="ARBA00022692"/>
    </source>
</evidence>
<dbReference type="Gene3D" id="1.20.1540.10">
    <property type="entry name" value="Rhomboid-like"/>
    <property type="match status" value="1"/>
</dbReference>
<keyword evidence="3" id="KW-0997">Cell inner membrane</keyword>
<evidence type="ECO:0000256" key="7">
    <source>
        <dbReference type="SAM" id="Phobius"/>
    </source>
</evidence>
<feature type="transmembrane region" description="Helical" evidence="7">
    <location>
        <begin position="168"/>
        <end position="187"/>
    </location>
</feature>
<dbReference type="InterPro" id="IPR023826">
    <property type="entry name" value="Rhom-like_SP_proteobac"/>
</dbReference>
<evidence type="ECO:0000313" key="10">
    <source>
        <dbReference type="Proteomes" id="UP000288212"/>
    </source>
</evidence>
<dbReference type="AlphaFoldDB" id="A0A432VY49"/>
<feature type="transmembrane region" description="Helical" evidence="7">
    <location>
        <begin position="88"/>
        <end position="107"/>
    </location>
</feature>
<evidence type="ECO:0000256" key="2">
    <source>
        <dbReference type="ARBA" id="ARBA00022475"/>
    </source>
</evidence>
<organism evidence="9 10">
    <name type="scientific">Aliidiomarina haloalkalitolerans</name>
    <dbReference type="NCBI Taxonomy" id="859059"/>
    <lineage>
        <taxon>Bacteria</taxon>
        <taxon>Pseudomonadati</taxon>
        <taxon>Pseudomonadota</taxon>
        <taxon>Gammaproteobacteria</taxon>
        <taxon>Alteromonadales</taxon>
        <taxon>Idiomarinaceae</taxon>
        <taxon>Aliidiomarina</taxon>
    </lineage>
</organism>
<dbReference type="PANTHER" id="PTHR43066">
    <property type="entry name" value="RHOMBOID-RELATED PROTEIN"/>
    <property type="match status" value="1"/>
</dbReference>
<sequence length="199" mass="21872">MFTGRPMTKTFPLRFLLAPVVIALLCVVIHLQPQWHNYLTLSENSLLAQPWRIFTTHLVHLNIQHLAMNLVALLLLAIIFRQQVQGRLLVNVMVISALFATIVPIAVSQEYLFVGLSGVLHGVVVFAGVTMTKQGNKIGFIVLAAVVVKLIFDMTLNSGYQDWLGAEVAYLCHLGGAIGGALAVPGLRRRPIDLVKKQS</sequence>
<feature type="transmembrane region" description="Helical" evidence="7">
    <location>
        <begin position="138"/>
        <end position="156"/>
    </location>
</feature>
<dbReference type="PANTHER" id="PTHR43066:SF26">
    <property type="entry name" value="RHOMBOID PROTEASE GLPG"/>
    <property type="match status" value="1"/>
</dbReference>
<dbReference type="Proteomes" id="UP000288212">
    <property type="component" value="Unassembled WGS sequence"/>
</dbReference>
<evidence type="ECO:0000259" key="8">
    <source>
        <dbReference type="Pfam" id="PF01694"/>
    </source>
</evidence>
<evidence type="ECO:0000256" key="3">
    <source>
        <dbReference type="ARBA" id="ARBA00022519"/>
    </source>
</evidence>
<comment type="subcellular location">
    <subcellularLocation>
        <location evidence="1">Membrane</location>
        <topology evidence="1">Multi-pass membrane protein</topology>
    </subcellularLocation>
</comment>
<protein>
    <submittedName>
        <fullName evidence="9">Rhombosortase</fullName>
    </submittedName>
</protein>
<evidence type="ECO:0000256" key="1">
    <source>
        <dbReference type="ARBA" id="ARBA00004141"/>
    </source>
</evidence>
<dbReference type="InterPro" id="IPR022764">
    <property type="entry name" value="Peptidase_S54_rhomboid_dom"/>
</dbReference>
<feature type="transmembrane region" description="Helical" evidence="7">
    <location>
        <begin position="51"/>
        <end position="76"/>
    </location>
</feature>
<keyword evidence="10" id="KW-1185">Reference proteome</keyword>
<dbReference type="NCBIfam" id="TIGR03902">
    <property type="entry name" value="rhom_GG_sort"/>
    <property type="match status" value="1"/>
</dbReference>
<accession>A0A432VY49</accession>
<name>A0A432VY49_9GAMM</name>
<keyword evidence="4 7" id="KW-0812">Transmembrane</keyword>
<dbReference type="GO" id="GO:0016020">
    <property type="term" value="C:membrane"/>
    <property type="evidence" value="ECO:0007669"/>
    <property type="project" value="UniProtKB-SubCell"/>
</dbReference>
<evidence type="ECO:0000313" key="9">
    <source>
        <dbReference type="EMBL" id="RUO21587.1"/>
    </source>
</evidence>
<dbReference type="Pfam" id="PF01694">
    <property type="entry name" value="Rhomboid"/>
    <property type="match status" value="1"/>
</dbReference>
<evidence type="ECO:0000256" key="6">
    <source>
        <dbReference type="ARBA" id="ARBA00023136"/>
    </source>
</evidence>
<keyword evidence="5 7" id="KW-1133">Transmembrane helix</keyword>
<keyword evidence="2" id="KW-1003">Cell membrane</keyword>
<feature type="transmembrane region" description="Helical" evidence="7">
    <location>
        <begin position="113"/>
        <end position="131"/>
    </location>
</feature>
<dbReference type="GO" id="GO:0004252">
    <property type="term" value="F:serine-type endopeptidase activity"/>
    <property type="evidence" value="ECO:0007669"/>
    <property type="project" value="InterPro"/>
</dbReference>
<feature type="transmembrane region" description="Helical" evidence="7">
    <location>
        <begin position="12"/>
        <end position="31"/>
    </location>
</feature>
<dbReference type="EMBL" id="PIPI01000001">
    <property type="protein sequence ID" value="RUO21587.1"/>
    <property type="molecule type" value="Genomic_DNA"/>
</dbReference>
<keyword evidence="6 7" id="KW-0472">Membrane</keyword>
<comment type="caution">
    <text evidence="9">The sequence shown here is derived from an EMBL/GenBank/DDBJ whole genome shotgun (WGS) entry which is preliminary data.</text>
</comment>
<evidence type="ECO:0000256" key="5">
    <source>
        <dbReference type="ARBA" id="ARBA00022989"/>
    </source>
</evidence>
<reference evidence="9 10" key="1">
    <citation type="journal article" date="2011" name="Front. Microbiol.">
        <title>Genomic signatures of strain selection and enhancement in Bacillus atrophaeus var. globigii, a historical biowarfare simulant.</title>
        <authorList>
            <person name="Gibbons H.S."/>
            <person name="Broomall S.M."/>
            <person name="McNew L.A."/>
            <person name="Daligault H."/>
            <person name="Chapman C."/>
            <person name="Bruce D."/>
            <person name="Karavis M."/>
            <person name="Krepps M."/>
            <person name="McGregor P.A."/>
            <person name="Hong C."/>
            <person name="Park K.H."/>
            <person name="Akmal A."/>
            <person name="Feldman A."/>
            <person name="Lin J.S."/>
            <person name="Chang W.E."/>
            <person name="Higgs B.W."/>
            <person name="Demirev P."/>
            <person name="Lindquist J."/>
            <person name="Liem A."/>
            <person name="Fochler E."/>
            <person name="Read T.D."/>
            <person name="Tapia R."/>
            <person name="Johnson S."/>
            <person name="Bishop-Lilly K.A."/>
            <person name="Detter C."/>
            <person name="Han C."/>
            <person name="Sozhamannan S."/>
            <person name="Rosenzweig C.N."/>
            <person name="Skowronski E.W."/>
        </authorList>
    </citation>
    <scope>NUCLEOTIDE SEQUENCE [LARGE SCALE GENOMIC DNA]</scope>
    <source>
        <strain evidence="9 10">AK5</strain>
    </source>
</reference>
<gene>
    <name evidence="9" type="primary">rrtA</name>
    <name evidence="9" type="ORF">CWE06_01660</name>
</gene>
<feature type="domain" description="Peptidase S54 rhomboid" evidence="8">
    <location>
        <begin position="49"/>
        <end position="187"/>
    </location>
</feature>